<organism evidence="1 2">
    <name type="scientific">Mucuna pruriens</name>
    <name type="common">Velvet bean</name>
    <name type="synonym">Dolichos pruriens</name>
    <dbReference type="NCBI Taxonomy" id="157652"/>
    <lineage>
        <taxon>Eukaryota</taxon>
        <taxon>Viridiplantae</taxon>
        <taxon>Streptophyta</taxon>
        <taxon>Embryophyta</taxon>
        <taxon>Tracheophyta</taxon>
        <taxon>Spermatophyta</taxon>
        <taxon>Magnoliopsida</taxon>
        <taxon>eudicotyledons</taxon>
        <taxon>Gunneridae</taxon>
        <taxon>Pentapetalae</taxon>
        <taxon>rosids</taxon>
        <taxon>fabids</taxon>
        <taxon>Fabales</taxon>
        <taxon>Fabaceae</taxon>
        <taxon>Papilionoideae</taxon>
        <taxon>50 kb inversion clade</taxon>
        <taxon>NPAAA clade</taxon>
        <taxon>indigoferoid/millettioid clade</taxon>
        <taxon>Phaseoleae</taxon>
        <taxon>Mucuna</taxon>
    </lineage>
</organism>
<dbReference type="PANTHER" id="PTHR48475">
    <property type="entry name" value="RIBONUCLEASE H"/>
    <property type="match status" value="1"/>
</dbReference>
<dbReference type="Proteomes" id="UP000257109">
    <property type="component" value="Unassembled WGS sequence"/>
</dbReference>
<accession>A0A371H7N6</accession>
<sequence>MGKSSIENLKNGSLPEHKSKAIEVRKRASQYLIEVETLYKREFSMSLLKDYIECRAFGNVNHLSAKELQNIMSSWPFTIWEMDILGPFLVAKGQTQFDFVEEYKEQTCIRQEACKQRVTKRYNSKVKPRDFIENNLVWRKIGEVRKQREEGKLAANWEGPFRIREALNNGAYQLENVDGTNIPRT</sequence>
<name>A0A371H7N6_MUCPR</name>
<protein>
    <submittedName>
        <fullName evidence="1">Uncharacterized protein</fullName>
    </submittedName>
</protein>
<gene>
    <name evidence="1" type="ORF">CR513_18233</name>
</gene>
<evidence type="ECO:0000313" key="1">
    <source>
        <dbReference type="EMBL" id="RDX98799.1"/>
    </source>
</evidence>
<dbReference type="EMBL" id="QJKJ01003372">
    <property type="protein sequence ID" value="RDX98799.1"/>
    <property type="molecule type" value="Genomic_DNA"/>
</dbReference>
<dbReference type="PANTHER" id="PTHR48475:SF2">
    <property type="entry name" value="RIBONUCLEASE H"/>
    <property type="match status" value="1"/>
</dbReference>
<evidence type="ECO:0000313" key="2">
    <source>
        <dbReference type="Proteomes" id="UP000257109"/>
    </source>
</evidence>
<comment type="caution">
    <text evidence="1">The sequence shown here is derived from an EMBL/GenBank/DDBJ whole genome shotgun (WGS) entry which is preliminary data.</text>
</comment>
<dbReference type="AlphaFoldDB" id="A0A371H7N6"/>
<keyword evidence="2" id="KW-1185">Reference proteome</keyword>
<proteinExistence type="predicted"/>
<reference evidence="1" key="1">
    <citation type="submission" date="2018-05" db="EMBL/GenBank/DDBJ databases">
        <title>Draft genome of Mucuna pruriens seed.</title>
        <authorList>
            <person name="Nnadi N.E."/>
            <person name="Vos R."/>
            <person name="Hasami M.H."/>
            <person name="Devisetty U.K."/>
            <person name="Aguiy J.C."/>
        </authorList>
    </citation>
    <scope>NUCLEOTIDE SEQUENCE [LARGE SCALE GENOMIC DNA]</scope>
    <source>
        <strain evidence="1">JCA_2017</strain>
    </source>
</reference>
<dbReference type="OrthoDB" id="1433117at2759"/>
<feature type="non-terminal residue" evidence="1">
    <location>
        <position position="1"/>
    </location>
</feature>